<comment type="caution">
    <text evidence="2">The sequence shown here is derived from an EMBL/GenBank/DDBJ whole genome shotgun (WGS) entry which is preliminary data.</text>
</comment>
<evidence type="ECO:0000313" key="2">
    <source>
        <dbReference type="EMBL" id="TNN45386.1"/>
    </source>
</evidence>
<organism evidence="2 3">
    <name type="scientific">Liparis tanakae</name>
    <name type="common">Tanaka's snailfish</name>
    <dbReference type="NCBI Taxonomy" id="230148"/>
    <lineage>
        <taxon>Eukaryota</taxon>
        <taxon>Metazoa</taxon>
        <taxon>Chordata</taxon>
        <taxon>Craniata</taxon>
        <taxon>Vertebrata</taxon>
        <taxon>Euteleostomi</taxon>
        <taxon>Actinopterygii</taxon>
        <taxon>Neopterygii</taxon>
        <taxon>Teleostei</taxon>
        <taxon>Neoteleostei</taxon>
        <taxon>Acanthomorphata</taxon>
        <taxon>Eupercaria</taxon>
        <taxon>Perciformes</taxon>
        <taxon>Cottioidei</taxon>
        <taxon>Cottales</taxon>
        <taxon>Liparidae</taxon>
        <taxon>Liparis</taxon>
    </lineage>
</organism>
<keyword evidence="3" id="KW-1185">Reference proteome</keyword>
<feature type="region of interest" description="Disordered" evidence="1">
    <location>
        <begin position="1"/>
        <end position="24"/>
    </location>
</feature>
<protein>
    <submittedName>
        <fullName evidence="2">Uncharacterized protein</fullName>
    </submittedName>
</protein>
<gene>
    <name evidence="2" type="ORF">EYF80_044407</name>
</gene>
<name>A0A4Z2FVX9_9TELE</name>
<dbReference type="Proteomes" id="UP000314294">
    <property type="component" value="Unassembled WGS sequence"/>
</dbReference>
<feature type="compositionally biased region" description="Polar residues" evidence="1">
    <location>
        <begin position="60"/>
        <end position="74"/>
    </location>
</feature>
<evidence type="ECO:0000313" key="3">
    <source>
        <dbReference type="Proteomes" id="UP000314294"/>
    </source>
</evidence>
<sequence>MSPEDKVTMAFMPPGLMRHHPGRADGLPRRNAFWASWVMASASSSITSLKPLLEGGQGFKSTSNGCRTEPQGATWSGVLLEDGPGAGEAQDGTSDHIDASVV</sequence>
<feature type="compositionally biased region" description="Basic and acidic residues" evidence="1">
    <location>
        <begin position="93"/>
        <end position="102"/>
    </location>
</feature>
<feature type="region of interest" description="Disordered" evidence="1">
    <location>
        <begin position="60"/>
        <end position="102"/>
    </location>
</feature>
<proteinExistence type="predicted"/>
<dbReference type="AlphaFoldDB" id="A0A4Z2FVX9"/>
<evidence type="ECO:0000256" key="1">
    <source>
        <dbReference type="SAM" id="MobiDB-lite"/>
    </source>
</evidence>
<dbReference type="EMBL" id="SRLO01000849">
    <property type="protein sequence ID" value="TNN45386.1"/>
    <property type="molecule type" value="Genomic_DNA"/>
</dbReference>
<reference evidence="2 3" key="1">
    <citation type="submission" date="2019-03" db="EMBL/GenBank/DDBJ databases">
        <title>First draft genome of Liparis tanakae, snailfish: a comprehensive survey of snailfish specific genes.</title>
        <authorList>
            <person name="Kim W."/>
            <person name="Song I."/>
            <person name="Jeong J.-H."/>
            <person name="Kim D."/>
            <person name="Kim S."/>
            <person name="Ryu S."/>
            <person name="Song J.Y."/>
            <person name="Lee S.K."/>
        </authorList>
    </citation>
    <scope>NUCLEOTIDE SEQUENCE [LARGE SCALE GENOMIC DNA]</scope>
    <source>
        <tissue evidence="2">Muscle</tissue>
    </source>
</reference>
<accession>A0A4Z2FVX9</accession>